<evidence type="ECO:0000256" key="3">
    <source>
        <dbReference type="PROSITE-ProRule" id="PRU00781"/>
    </source>
</evidence>
<feature type="domain" description="PIPK" evidence="4">
    <location>
        <begin position="1"/>
        <end position="137"/>
    </location>
</feature>
<reference evidence="6 7" key="2">
    <citation type="submission" date="2020-05" db="EMBL/GenBank/DDBJ databases">
        <authorList>
            <person name="Campoy J."/>
            <person name="Schneeberger K."/>
            <person name="Spophaly S."/>
        </authorList>
    </citation>
    <scope>NUCLEOTIDE SEQUENCE [LARGE SCALE GENOMIC DNA]</scope>
    <source>
        <strain evidence="6">PruArmRojPasFocal</strain>
    </source>
</reference>
<dbReference type="OrthoDB" id="70770at2759"/>
<dbReference type="GO" id="GO:0005524">
    <property type="term" value="F:ATP binding"/>
    <property type="evidence" value="ECO:0007669"/>
    <property type="project" value="UniProtKB-UniRule"/>
</dbReference>
<dbReference type="InterPro" id="IPR002498">
    <property type="entry name" value="PInositol-4-P-4/5-kinase_core"/>
</dbReference>
<name>A0A6J5WDU7_PRUAR</name>
<dbReference type="GO" id="GO:0046854">
    <property type="term" value="P:phosphatidylinositol phosphate biosynthetic process"/>
    <property type="evidence" value="ECO:0007669"/>
    <property type="project" value="TreeGrafter"/>
</dbReference>
<dbReference type="EMBL" id="CAEKDK010000001">
    <property type="protein sequence ID" value="CAB4267775.1"/>
    <property type="molecule type" value="Genomic_DNA"/>
</dbReference>
<evidence type="ECO:0000313" key="7">
    <source>
        <dbReference type="Proteomes" id="UP000507222"/>
    </source>
</evidence>
<evidence type="ECO:0000259" key="4">
    <source>
        <dbReference type="PROSITE" id="PS51455"/>
    </source>
</evidence>
<dbReference type="GO" id="GO:0005886">
    <property type="term" value="C:plasma membrane"/>
    <property type="evidence" value="ECO:0007669"/>
    <property type="project" value="TreeGrafter"/>
</dbReference>
<dbReference type="GO" id="GO:0016308">
    <property type="term" value="F:1-phosphatidylinositol-4-phosphate 5-kinase activity"/>
    <property type="evidence" value="ECO:0007669"/>
    <property type="project" value="UniProtKB-EC"/>
</dbReference>
<evidence type="ECO:0000313" key="8">
    <source>
        <dbReference type="Proteomes" id="UP000507245"/>
    </source>
</evidence>
<accession>A0A6J5WDU7</accession>
<evidence type="ECO:0000256" key="2">
    <source>
        <dbReference type="ARBA" id="ARBA00022777"/>
    </source>
</evidence>
<dbReference type="SUPFAM" id="SSF56104">
    <property type="entry name" value="SAICAR synthase-like"/>
    <property type="match status" value="1"/>
</dbReference>
<keyword evidence="3" id="KW-0808">Transferase</keyword>
<sequence>MHNHENLATGDGVTSSQGELLIPPKGLLLVTHEPGSVSTAPGPHIRGSTLKAYSLGDKEVDLLLPGTGRLRVQLGVNMPAQANLKLLQDEVDSTEEYNVKKKVEHAYKSLQFDPQSISAVEPKLYAKRFINFLEKVFPDPP</sequence>
<dbReference type="Proteomes" id="UP000507222">
    <property type="component" value="Unassembled WGS sequence"/>
</dbReference>
<dbReference type="PANTHER" id="PTHR23086:SF25">
    <property type="entry name" value="PHOSPHATIDYLINOSITOL 4-PHOSPHATE 5-KINASE 8"/>
    <property type="match status" value="1"/>
</dbReference>
<proteinExistence type="predicted"/>
<dbReference type="PROSITE" id="PS51455">
    <property type="entry name" value="PIPK"/>
    <property type="match status" value="1"/>
</dbReference>
<keyword evidence="3" id="KW-0067">ATP-binding</keyword>
<evidence type="ECO:0000256" key="1">
    <source>
        <dbReference type="ARBA" id="ARBA00012172"/>
    </source>
</evidence>
<protein>
    <recommendedName>
        <fullName evidence="1">1-phosphatidylinositol-4-phosphate 5-kinase</fullName>
        <ecNumber evidence="1">2.7.1.68</ecNumber>
    </recommendedName>
</protein>
<dbReference type="InterPro" id="IPR027483">
    <property type="entry name" value="PInositol-4-P-4/5-kinase_C_sf"/>
</dbReference>
<evidence type="ECO:0000313" key="6">
    <source>
        <dbReference type="EMBL" id="CAB4298225.1"/>
    </source>
</evidence>
<dbReference type="EMBL" id="CAEKKB010000001">
    <property type="protein sequence ID" value="CAB4298225.1"/>
    <property type="molecule type" value="Genomic_DNA"/>
</dbReference>
<reference evidence="8" key="1">
    <citation type="journal article" date="2020" name="Genome Biol.">
        <title>Gamete binning: chromosome-level and haplotype-resolved genome assembly enabled by high-throughput single-cell sequencing of gamete genomes.</title>
        <authorList>
            <person name="Campoy J.A."/>
            <person name="Sun H."/>
            <person name="Goel M."/>
            <person name="Jiao W.-B."/>
            <person name="Folz-Donahue K."/>
            <person name="Wang N."/>
            <person name="Rubio M."/>
            <person name="Liu C."/>
            <person name="Kukat C."/>
            <person name="Ruiz D."/>
            <person name="Huettel B."/>
            <person name="Schneeberger K."/>
        </authorList>
    </citation>
    <scope>NUCLEOTIDE SEQUENCE [LARGE SCALE GENOMIC DNA]</scope>
    <source>
        <strain evidence="8">cv. Rojo Pasion</strain>
    </source>
</reference>
<evidence type="ECO:0000313" key="5">
    <source>
        <dbReference type="EMBL" id="CAB4267775.1"/>
    </source>
</evidence>
<dbReference type="Gene3D" id="3.30.810.10">
    <property type="entry name" value="2-Layer Sandwich"/>
    <property type="match status" value="1"/>
</dbReference>
<dbReference type="Pfam" id="PF01504">
    <property type="entry name" value="PIP5K"/>
    <property type="match status" value="1"/>
</dbReference>
<gene>
    <name evidence="5" type="ORF">CURHAP_LOCUS10641</name>
    <name evidence="6" type="ORF">ORAREDHAP_LOCUS10482</name>
</gene>
<dbReference type="PANTHER" id="PTHR23086">
    <property type="entry name" value="PHOSPHATIDYLINOSITOL-4-PHOSPHATE 5-KINASE"/>
    <property type="match status" value="1"/>
</dbReference>
<keyword evidence="2 3" id="KW-0418">Kinase</keyword>
<dbReference type="InterPro" id="IPR023610">
    <property type="entry name" value="PInositol-4/5-P-5/4-kinase"/>
</dbReference>
<keyword evidence="8" id="KW-1185">Reference proteome</keyword>
<organism evidence="6 8">
    <name type="scientific">Prunus armeniaca</name>
    <name type="common">Apricot</name>
    <name type="synonym">Armeniaca vulgaris</name>
    <dbReference type="NCBI Taxonomy" id="36596"/>
    <lineage>
        <taxon>Eukaryota</taxon>
        <taxon>Viridiplantae</taxon>
        <taxon>Streptophyta</taxon>
        <taxon>Embryophyta</taxon>
        <taxon>Tracheophyta</taxon>
        <taxon>Spermatophyta</taxon>
        <taxon>Magnoliopsida</taxon>
        <taxon>eudicotyledons</taxon>
        <taxon>Gunneridae</taxon>
        <taxon>Pentapetalae</taxon>
        <taxon>rosids</taxon>
        <taxon>fabids</taxon>
        <taxon>Rosales</taxon>
        <taxon>Rosaceae</taxon>
        <taxon>Amygdaloideae</taxon>
        <taxon>Amygdaleae</taxon>
        <taxon>Prunus</taxon>
    </lineage>
</organism>
<keyword evidence="3" id="KW-0547">Nucleotide-binding</keyword>
<dbReference type="EC" id="2.7.1.68" evidence="1"/>
<dbReference type="AlphaFoldDB" id="A0A6J5WDU7"/>
<dbReference type="Proteomes" id="UP000507245">
    <property type="component" value="Unassembled WGS sequence"/>
</dbReference>